<dbReference type="Pfam" id="PF02774">
    <property type="entry name" value="Semialdhyde_dhC"/>
    <property type="match status" value="1"/>
</dbReference>
<comment type="pathway">
    <text evidence="2 15">Amino-acid biosynthesis; L-lysine biosynthesis via DAP pathway; (S)-tetrahydrodipicolinate from L-aspartate: step 2/4.</text>
</comment>
<dbReference type="NCBIfam" id="NF011456">
    <property type="entry name" value="PRK14874.1"/>
    <property type="match status" value="1"/>
</dbReference>
<comment type="caution">
    <text evidence="15">Lacks conserved residue(s) required for the propagation of feature annotation.</text>
</comment>
<comment type="catalytic activity">
    <reaction evidence="14 15">
        <text>L-aspartate 4-semialdehyde + phosphate + NADP(+) = 4-phospho-L-aspartate + NADPH + H(+)</text>
        <dbReference type="Rhea" id="RHEA:24284"/>
        <dbReference type="ChEBI" id="CHEBI:15378"/>
        <dbReference type="ChEBI" id="CHEBI:43474"/>
        <dbReference type="ChEBI" id="CHEBI:57535"/>
        <dbReference type="ChEBI" id="CHEBI:57783"/>
        <dbReference type="ChEBI" id="CHEBI:58349"/>
        <dbReference type="ChEBI" id="CHEBI:537519"/>
        <dbReference type="EC" id="1.2.1.11"/>
    </reaction>
</comment>
<dbReference type="EMBL" id="FSRL01000002">
    <property type="protein sequence ID" value="SIO32239.1"/>
    <property type="molecule type" value="Genomic_DNA"/>
</dbReference>
<dbReference type="CDD" id="cd18131">
    <property type="entry name" value="ASADH_C_bac_euk_like"/>
    <property type="match status" value="1"/>
</dbReference>
<feature type="active site" description="Acyl-thioester intermediate" evidence="15 16">
    <location>
        <position position="130"/>
    </location>
</feature>
<feature type="active site" description="Proton acceptor" evidence="15 16">
    <location>
        <position position="243"/>
    </location>
</feature>
<dbReference type="GO" id="GO:0046983">
    <property type="term" value="F:protein dimerization activity"/>
    <property type="evidence" value="ECO:0007669"/>
    <property type="project" value="InterPro"/>
</dbReference>
<dbReference type="Proteomes" id="UP000184932">
    <property type="component" value="Unassembled WGS sequence"/>
</dbReference>
<dbReference type="GO" id="GO:0019877">
    <property type="term" value="P:diaminopimelate biosynthetic process"/>
    <property type="evidence" value="ECO:0007669"/>
    <property type="project" value="UniProtKB-UniRule"/>
</dbReference>
<dbReference type="InterPro" id="IPR000534">
    <property type="entry name" value="Semialdehyde_DH_NAD-bd"/>
</dbReference>
<keyword evidence="7 15" id="KW-0028">Amino-acid biosynthesis</keyword>
<comment type="subunit">
    <text evidence="5 15">Homodimer.</text>
</comment>
<dbReference type="SUPFAM" id="SSF55347">
    <property type="entry name" value="Glyceraldehyde-3-phosphate dehydrogenase-like, C-terminal domain"/>
    <property type="match status" value="1"/>
</dbReference>
<dbReference type="SMART" id="SM00859">
    <property type="entry name" value="Semialdhyde_dh"/>
    <property type="match status" value="1"/>
</dbReference>
<dbReference type="InterPro" id="IPR012080">
    <property type="entry name" value="Asp_semialdehyde_DH"/>
</dbReference>
<keyword evidence="11 15" id="KW-0560">Oxidoreductase</keyword>
<dbReference type="AlphaFoldDB" id="A0A1N6IJS9"/>
<feature type="binding site" evidence="15">
    <location>
        <position position="236"/>
    </location>
    <ligand>
        <name>substrate</name>
    </ligand>
</feature>
<evidence type="ECO:0000256" key="4">
    <source>
        <dbReference type="ARBA" id="ARBA00010584"/>
    </source>
</evidence>
<dbReference type="GO" id="GO:0050661">
    <property type="term" value="F:NADP binding"/>
    <property type="evidence" value="ECO:0007669"/>
    <property type="project" value="UniProtKB-UniRule"/>
</dbReference>
<evidence type="ECO:0000256" key="16">
    <source>
        <dbReference type="PIRSR" id="PIRSR000148-1"/>
    </source>
</evidence>
<dbReference type="GO" id="GO:0009089">
    <property type="term" value="P:lysine biosynthetic process via diaminopimelate"/>
    <property type="evidence" value="ECO:0007669"/>
    <property type="project" value="UniProtKB-UniRule"/>
</dbReference>
<keyword evidence="13 15" id="KW-0486">Methionine biosynthesis</keyword>
<comment type="function">
    <text evidence="15">Catalyzes the NADPH-dependent formation of L-aspartate-semialdehyde (L-ASA) by the reductive dephosphorylation of L-aspartyl-4-phosphate.</text>
</comment>
<dbReference type="GO" id="GO:0071266">
    <property type="term" value="P:'de novo' L-methionine biosynthetic process"/>
    <property type="evidence" value="ECO:0007669"/>
    <property type="project" value="UniProtKB-UniRule"/>
</dbReference>
<evidence type="ECO:0000256" key="8">
    <source>
        <dbReference type="ARBA" id="ARBA00022697"/>
    </source>
</evidence>
<dbReference type="GO" id="GO:0051287">
    <property type="term" value="F:NAD binding"/>
    <property type="evidence" value="ECO:0007669"/>
    <property type="project" value="InterPro"/>
</dbReference>
<feature type="binding site" evidence="15">
    <location>
        <begin position="160"/>
        <end position="161"/>
    </location>
    <ligand>
        <name>NADP(+)</name>
        <dbReference type="ChEBI" id="CHEBI:58349"/>
    </ligand>
</feature>
<gene>
    <name evidence="15" type="primary">asd</name>
    <name evidence="18" type="ORF">SAMN05444002_3979</name>
</gene>
<evidence type="ECO:0000256" key="6">
    <source>
        <dbReference type="ARBA" id="ARBA00013120"/>
    </source>
</evidence>
<evidence type="ECO:0000259" key="17">
    <source>
        <dbReference type="SMART" id="SM00859"/>
    </source>
</evidence>
<dbReference type="RefSeq" id="WP_074258119.1">
    <property type="nucleotide sequence ID" value="NZ_FSRL01000002.1"/>
</dbReference>
<dbReference type="PIRSF" id="PIRSF000148">
    <property type="entry name" value="ASA_dh"/>
    <property type="match status" value="1"/>
</dbReference>
<feature type="binding site" evidence="15">
    <location>
        <position position="157"/>
    </location>
    <ligand>
        <name>substrate</name>
    </ligand>
</feature>
<comment type="similarity">
    <text evidence="4 15">Belongs to the aspartate-semialdehyde dehydrogenase family.</text>
</comment>
<evidence type="ECO:0000256" key="11">
    <source>
        <dbReference type="ARBA" id="ARBA00023002"/>
    </source>
</evidence>
<reference evidence="19" key="1">
    <citation type="submission" date="2016-11" db="EMBL/GenBank/DDBJ databases">
        <authorList>
            <person name="Varghese N."/>
            <person name="Submissions S."/>
        </authorList>
    </citation>
    <scope>NUCLEOTIDE SEQUENCE [LARGE SCALE GENOMIC DNA]</scope>
    <source>
        <strain evidence="19">DSM 29440</strain>
    </source>
</reference>
<dbReference type="PANTHER" id="PTHR46278">
    <property type="entry name" value="DEHYDROGENASE, PUTATIVE-RELATED"/>
    <property type="match status" value="1"/>
</dbReference>
<dbReference type="UniPathway" id="UPA00034">
    <property type="reaction ID" value="UER00016"/>
</dbReference>
<proteinExistence type="inferred from homology"/>
<evidence type="ECO:0000313" key="19">
    <source>
        <dbReference type="Proteomes" id="UP000184932"/>
    </source>
</evidence>
<evidence type="ECO:0000256" key="15">
    <source>
        <dbReference type="HAMAP-Rule" id="MF_02121"/>
    </source>
</evidence>
<keyword evidence="12 15" id="KW-0457">Lysine biosynthesis</keyword>
<organism evidence="18 19">
    <name type="scientific">Vannielia litorea</name>
    <dbReference type="NCBI Taxonomy" id="1217970"/>
    <lineage>
        <taxon>Bacteria</taxon>
        <taxon>Pseudomonadati</taxon>
        <taxon>Pseudomonadota</taxon>
        <taxon>Alphaproteobacteria</taxon>
        <taxon>Rhodobacterales</taxon>
        <taxon>Paracoccaceae</taxon>
        <taxon>Vannielia</taxon>
    </lineage>
</organism>
<feature type="binding site" evidence="15">
    <location>
        <position position="316"/>
    </location>
    <ligand>
        <name>NADP(+)</name>
        <dbReference type="ChEBI" id="CHEBI:58349"/>
    </ligand>
</feature>
<dbReference type="EC" id="1.2.1.11" evidence="6 15"/>
<feature type="domain" description="Semialdehyde dehydrogenase NAD-binding" evidence="17">
    <location>
        <begin position="4"/>
        <end position="119"/>
    </location>
</feature>
<dbReference type="NCBIfam" id="TIGR01296">
    <property type="entry name" value="asd_B"/>
    <property type="match status" value="1"/>
</dbReference>
<comment type="pathway">
    <text evidence="1 15">Amino-acid biosynthesis; L-methionine biosynthesis via de novo pathway; L-homoserine from L-aspartate: step 2/3.</text>
</comment>
<sequence length="340" mass="37321">MGYRVVVAGATGNVGREMLNILAERQFPVDEIVALASRKSLGTEVSFGDKTLKTKDLDTFDFAGWDIALFAIGSDATKTYAPAAAKAGCLVIDNSSLYRYDPEIPLIVPEVNADAIEGYKNKMIIANPNCSTAQMVVALKPLHDRAKIKRVVVSTYQSVSGAGKDGMDELWDQTKGMYVPGQERAPSKFQKQIAFNVIPQIDVFMEDGSTKEEWKMVVETKKIIDPSIKVTATCVRVPVFVGHSEAVNVETEEFLDEDEARDILREAPGILVVDKREPGGYTTPVECVGDFATFISRIRQDSTVENGLNFWCVSDNLRKGAALNAVQIAELYGQRILKKG</sequence>
<dbReference type="OrthoDB" id="9805684at2"/>
<evidence type="ECO:0000256" key="14">
    <source>
        <dbReference type="ARBA" id="ARBA00047891"/>
    </source>
</evidence>
<dbReference type="HAMAP" id="MF_02121">
    <property type="entry name" value="ASADH"/>
    <property type="match status" value="1"/>
</dbReference>
<dbReference type="InterPro" id="IPR005986">
    <property type="entry name" value="Asp_semialdehyde_DH_beta"/>
</dbReference>
<evidence type="ECO:0000256" key="10">
    <source>
        <dbReference type="ARBA" id="ARBA00022915"/>
    </source>
</evidence>
<dbReference type="UniPathway" id="UPA00051">
    <property type="reaction ID" value="UER00464"/>
</dbReference>
<protein>
    <recommendedName>
        <fullName evidence="6 15">Aspartate-semialdehyde dehydrogenase</fullName>
        <shortName evidence="15">ASA dehydrogenase</shortName>
        <shortName evidence="15">ASADH</shortName>
        <ecNumber evidence="6 15">1.2.1.11</ecNumber>
    </recommendedName>
    <alternativeName>
        <fullName evidence="15">Aspartate-beta-semialdehyde dehydrogenase</fullName>
    </alternativeName>
</protein>
<dbReference type="Gene3D" id="3.30.360.10">
    <property type="entry name" value="Dihydrodipicolinate Reductase, domain 2"/>
    <property type="match status" value="1"/>
</dbReference>
<feature type="binding site" evidence="15">
    <location>
        <begin position="39"/>
        <end position="40"/>
    </location>
    <ligand>
        <name>NADP(+)</name>
        <dbReference type="ChEBI" id="CHEBI:58349"/>
    </ligand>
</feature>
<feature type="binding site" evidence="15">
    <location>
        <begin position="11"/>
        <end position="14"/>
    </location>
    <ligand>
        <name>NADP(+)</name>
        <dbReference type="ChEBI" id="CHEBI:58349"/>
    </ligand>
</feature>
<dbReference type="PANTHER" id="PTHR46278:SF2">
    <property type="entry name" value="ASPARTATE-SEMIALDEHYDE DEHYDROGENASE"/>
    <property type="match status" value="1"/>
</dbReference>
<keyword evidence="8 15" id="KW-0791">Threonine biosynthesis</keyword>
<dbReference type="GO" id="GO:0009097">
    <property type="term" value="P:isoleucine biosynthetic process"/>
    <property type="evidence" value="ECO:0007669"/>
    <property type="project" value="UniProtKB-UniRule"/>
</dbReference>
<keyword evidence="10 15" id="KW-0220">Diaminopimelate biosynthesis</keyword>
<comment type="pathway">
    <text evidence="3 15">Amino-acid biosynthesis; L-threonine biosynthesis; L-threonine from L-aspartate: step 2/5.</text>
</comment>
<dbReference type="Gene3D" id="3.40.50.720">
    <property type="entry name" value="NAD(P)-binding Rossmann-like Domain"/>
    <property type="match status" value="1"/>
</dbReference>
<evidence type="ECO:0000313" key="18">
    <source>
        <dbReference type="EMBL" id="SIO32239.1"/>
    </source>
</evidence>
<evidence type="ECO:0000256" key="13">
    <source>
        <dbReference type="ARBA" id="ARBA00023167"/>
    </source>
</evidence>
<evidence type="ECO:0000256" key="2">
    <source>
        <dbReference type="ARBA" id="ARBA00005076"/>
    </source>
</evidence>
<evidence type="ECO:0000256" key="1">
    <source>
        <dbReference type="ARBA" id="ARBA00005021"/>
    </source>
</evidence>
<evidence type="ECO:0000256" key="7">
    <source>
        <dbReference type="ARBA" id="ARBA00022605"/>
    </source>
</evidence>
<dbReference type="STRING" id="1217970.SAMN05444002_3979"/>
<evidence type="ECO:0000256" key="9">
    <source>
        <dbReference type="ARBA" id="ARBA00022857"/>
    </source>
</evidence>
<dbReference type="InterPro" id="IPR036291">
    <property type="entry name" value="NAD(P)-bd_dom_sf"/>
</dbReference>
<dbReference type="Pfam" id="PF01118">
    <property type="entry name" value="Semialdhyde_dh"/>
    <property type="match status" value="1"/>
</dbReference>
<accession>A0A1N6IJS9</accession>
<name>A0A1N6IJS9_9RHOB</name>
<dbReference type="GO" id="GO:0004073">
    <property type="term" value="F:aspartate-semialdehyde dehydrogenase activity"/>
    <property type="evidence" value="ECO:0007669"/>
    <property type="project" value="UniProtKB-UniRule"/>
</dbReference>
<feature type="binding site" evidence="15">
    <location>
        <position position="99"/>
    </location>
    <ligand>
        <name>phosphate</name>
        <dbReference type="ChEBI" id="CHEBI:43474"/>
    </ligand>
</feature>
<dbReference type="SUPFAM" id="SSF51735">
    <property type="entry name" value="NAD(P)-binding Rossmann-fold domains"/>
    <property type="match status" value="1"/>
</dbReference>
<keyword evidence="9 15" id="KW-0521">NADP</keyword>
<keyword evidence="19" id="KW-1185">Reference proteome</keyword>
<dbReference type="CDD" id="cd02316">
    <property type="entry name" value="VcASADH2_like_N"/>
    <property type="match status" value="1"/>
</dbReference>
<evidence type="ECO:0000256" key="12">
    <source>
        <dbReference type="ARBA" id="ARBA00023154"/>
    </source>
</evidence>
<dbReference type="UniPathway" id="UPA00050">
    <property type="reaction ID" value="UER00463"/>
</dbReference>
<evidence type="ECO:0000256" key="5">
    <source>
        <dbReference type="ARBA" id="ARBA00011738"/>
    </source>
</evidence>
<dbReference type="InterPro" id="IPR012280">
    <property type="entry name" value="Semialdhyde_DH_dimer_dom"/>
</dbReference>
<dbReference type="GO" id="GO:0009088">
    <property type="term" value="P:threonine biosynthetic process"/>
    <property type="evidence" value="ECO:0007669"/>
    <property type="project" value="UniProtKB-UniRule"/>
</dbReference>
<evidence type="ECO:0000256" key="3">
    <source>
        <dbReference type="ARBA" id="ARBA00005097"/>
    </source>
</evidence>